<dbReference type="InterPro" id="IPR054484">
    <property type="entry name" value="ComC_SSD"/>
</dbReference>
<organism evidence="5 6">
    <name type="scientific">Dictyostelium purpureum</name>
    <name type="common">Slime mold</name>
    <dbReference type="NCBI Taxonomy" id="5786"/>
    <lineage>
        <taxon>Eukaryota</taxon>
        <taxon>Amoebozoa</taxon>
        <taxon>Evosea</taxon>
        <taxon>Eumycetozoa</taxon>
        <taxon>Dictyostelia</taxon>
        <taxon>Dictyosteliales</taxon>
        <taxon>Dictyosteliaceae</taxon>
        <taxon>Dictyostelium</taxon>
    </lineage>
</organism>
<dbReference type="PROSITE" id="PS01186">
    <property type="entry name" value="EGF_2"/>
    <property type="match status" value="1"/>
</dbReference>
<accession>F0Z9D4</accession>
<reference evidence="6" key="1">
    <citation type="journal article" date="2011" name="Genome Biol.">
        <title>Comparative genomics of the social amoebae Dictyostelium discoideum and Dictyostelium purpureum.</title>
        <authorList>
            <consortium name="US DOE Joint Genome Institute (JGI-PGF)"/>
            <person name="Sucgang R."/>
            <person name="Kuo A."/>
            <person name="Tian X."/>
            <person name="Salerno W."/>
            <person name="Parikh A."/>
            <person name="Feasley C.L."/>
            <person name="Dalin E."/>
            <person name="Tu H."/>
            <person name="Huang E."/>
            <person name="Barry K."/>
            <person name="Lindquist E."/>
            <person name="Shapiro H."/>
            <person name="Bruce D."/>
            <person name="Schmutz J."/>
            <person name="Salamov A."/>
            <person name="Fey P."/>
            <person name="Gaudet P."/>
            <person name="Anjard C."/>
            <person name="Babu M.M."/>
            <person name="Basu S."/>
            <person name="Bushmanova Y."/>
            <person name="van der Wel H."/>
            <person name="Katoh-Kurasawa M."/>
            <person name="Dinh C."/>
            <person name="Coutinho P.M."/>
            <person name="Saito T."/>
            <person name="Elias M."/>
            <person name="Schaap P."/>
            <person name="Kay R.R."/>
            <person name="Henrissat B."/>
            <person name="Eichinger L."/>
            <person name="Rivero F."/>
            <person name="Putnam N.H."/>
            <person name="West C.M."/>
            <person name="Loomis W.F."/>
            <person name="Chisholm R.L."/>
            <person name="Shaulsky G."/>
            <person name="Strassmann J.E."/>
            <person name="Queller D.C."/>
            <person name="Kuspa A."/>
            <person name="Grigoriev I.V."/>
        </authorList>
    </citation>
    <scope>NUCLEOTIDE SEQUENCE [LARGE SCALE GENOMIC DNA]</scope>
    <source>
        <strain evidence="6">QSDP1</strain>
    </source>
</reference>
<evidence type="ECO:0000313" key="5">
    <source>
        <dbReference type="EMBL" id="EGC39455.1"/>
    </source>
</evidence>
<dbReference type="InterPro" id="IPR000742">
    <property type="entry name" value="EGF"/>
</dbReference>
<evidence type="ECO:0000256" key="1">
    <source>
        <dbReference type="SAM" id="Phobius"/>
    </source>
</evidence>
<dbReference type="RefSeq" id="XP_003284013.1">
    <property type="nucleotide sequence ID" value="XM_003283965.1"/>
</dbReference>
<dbReference type="InterPro" id="IPR057709">
    <property type="entry name" value="DUF7949"/>
</dbReference>
<dbReference type="InterPro" id="IPR055463">
    <property type="entry name" value="DUF7035"/>
</dbReference>
<dbReference type="Pfam" id="PF23034">
    <property type="entry name" value="DUF7035"/>
    <property type="match status" value="1"/>
</dbReference>
<dbReference type="OMA" id="MNINEYS"/>
<keyword evidence="2" id="KW-0732">Signal</keyword>
<dbReference type="Proteomes" id="UP000001064">
    <property type="component" value="Unassembled WGS sequence"/>
</dbReference>
<feature type="chain" id="PRO_5003261557" description="EGF-like domain-containing protein" evidence="2">
    <location>
        <begin position="24"/>
        <end position="1372"/>
    </location>
</feature>
<dbReference type="Pfam" id="PF22933">
    <property type="entry name" value="ComC_SSD"/>
    <property type="match status" value="1"/>
</dbReference>
<name>F0Z9D4_DICPU</name>
<gene>
    <name evidence="5" type="ORF">DICPUDRAFT_75006</name>
</gene>
<dbReference type="EMBL" id="GL870957">
    <property type="protein sequence ID" value="EGC39455.1"/>
    <property type="molecule type" value="Genomic_DNA"/>
</dbReference>
<feature type="domain" description="EGF-like" evidence="3 4">
    <location>
        <begin position="1049"/>
        <end position="1060"/>
    </location>
</feature>
<proteinExistence type="predicted"/>
<dbReference type="FunCoup" id="F0Z9D4">
    <property type="interactions" value="743"/>
</dbReference>
<keyword evidence="6" id="KW-1185">Reference proteome</keyword>
<sequence length="1372" mass="155263">MKINYFIFYFLLYFFFLIDNAESYYIKDISLESENYKQFAGGSNCSFEIQFLCVITEVGENCDQLTFSNDQIKRKCSQDLKNDTAAVFTCQFATIVGTMTNTINGVFPLDLKCYNLDLDTVEFKKIKTFTNVLKPLSFTLVPLCYFQLIFDNPDKVPLDRIVGSCVDIYCIVNHNGGNFFSVQLDQPPSSDFDFSKLNIKISVGGNYKIFDIGPVSENVYDFIYDIKTYPDQKNLDDLNMMGYDAFALISFKSNNTIFKAPFSVAFEGESNGFYHPIYGNENSTEYIFPMEIYNAKADYEIYYLNGFKFKQSNTTIITNIYNYPIRFLPKGEFVFNSTNIPVGSLLISDTSLNLQPLKITVGDISSIVNYPMGYTLGKKDGYSFDFTFYTRAISYDSSLSVSPIINGAITKSSIPRIESYDKLKLPEVGSVEAIFLTQDVYLYRIKANIPYGFSYLKQENIFFGYETLVSGNEAQGEYEIPLRASLLLPFYFYDIYGGSTIFDNQFISLSPDFHMFIHPLNLKINLFSIENISFLYNDIDVTNHRHYNVLYFSLNGVPRDYIFSIIVEDYLYNSNIENEQSLDKTQMFHSTYNYTIQMFQIEFFVDANTQVGDWPFIFNTEYVTLHSNVLDTQLRVKKSNMDLQGPVFKEIKKTTNNEINNTNKFAEIGWTMAIEDPINGFRDGFVVIKGEIDQSIYNISVSFNNVKNGGNKFLGEYDFKFNLTYPCISQQYIISDVLLIDSVNRKSEFSILPYNPIYSAISNPFLYFLNDTNINKIQVQCSNHPSASTDTTTPVLKSFISSKTTIDVSELDRSVTFTFVAEDLESGLKANQYPIVYLTDTTSRSIECKSSIIEITETNATYSCTIQLPVGFGYSYPNIILLSVYGFVNNNGIFGGFSSNTLSLNHTSSITVTFSSDQPLIIQHQLITERGGNLILNGRKFSIDSEAYITFKDGSVSKIKTDFISSTVVKVPNVKATKDHYQIYIKSSNINSNTITVTPIVYDYYLHGDPEPTFPPTVTPVPTNKPQQCKGNPACGGPTNGKCIDNQGCVCYSPWVGIDCQSQIVIVDPPIFNNGSNNSTSPSIDIIVPDKNNTNGNNNTTPITYHSLISIVSLREINIQNEVVNTITFKDDWLSKQIDDSTILFYKEFTKSTTDATTNITVTLKWFKNQTTISFAQEQLLMNPSTLKYTIEISNYPFEKSLNHLELIMSASMQSNTTDDICSAKEFGETTNGDNSNYLKIQVDNYSLYGRFIRRGIIDSTIRTISNILLDKDMNPITSSKSLQSYIGIQIPYYKESAIIDPDFSILIDSNKASSICSNKSKLSGAKLAGIIIGCIAFIAVITISIIYHTLKKRNSEKFEKKFGQKMKQMNN</sequence>
<evidence type="ECO:0000259" key="3">
    <source>
        <dbReference type="PROSITE" id="PS00022"/>
    </source>
</evidence>
<feature type="transmembrane region" description="Helical" evidence="1">
    <location>
        <begin position="1328"/>
        <end position="1351"/>
    </location>
</feature>
<keyword evidence="1" id="KW-0472">Membrane</keyword>
<dbReference type="GeneID" id="10509918"/>
<dbReference type="PANTHER" id="PTHR31378:SF29">
    <property type="entry name" value="EGF-LIKE DOMAIN-CONTAINING PROTEIN-RELATED"/>
    <property type="match status" value="1"/>
</dbReference>
<dbReference type="STRING" id="5786.F0Z9D4"/>
<dbReference type="OrthoDB" id="5951731at2759"/>
<dbReference type="VEuPathDB" id="AmoebaDB:DICPUDRAFT_75006"/>
<dbReference type="PROSITE" id="PS00022">
    <property type="entry name" value="EGF_1"/>
    <property type="match status" value="1"/>
</dbReference>
<evidence type="ECO:0000256" key="2">
    <source>
        <dbReference type="SAM" id="SignalP"/>
    </source>
</evidence>
<keyword evidence="1" id="KW-1133">Transmembrane helix</keyword>
<keyword evidence="1" id="KW-0812">Transmembrane</keyword>
<evidence type="ECO:0000259" key="4">
    <source>
        <dbReference type="PROSITE" id="PS01186"/>
    </source>
</evidence>
<dbReference type="InterPro" id="IPR055462">
    <property type="entry name" value="DUF7034"/>
</dbReference>
<dbReference type="PANTHER" id="PTHR31378">
    <property type="entry name" value="EGF-LIKE DOMAIN-CONTAINING PROTEIN-RELATED-RELATED"/>
    <property type="match status" value="1"/>
</dbReference>
<dbReference type="KEGG" id="dpp:DICPUDRAFT_75006"/>
<feature type="signal peptide" evidence="2">
    <location>
        <begin position="1"/>
        <end position="23"/>
    </location>
</feature>
<dbReference type="Pfam" id="PF23033">
    <property type="entry name" value="DUF7034"/>
    <property type="match status" value="1"/>
</dbReference>
<dbReference type="InParanoid" id="F0Z9D4"/>
<dbReference type="eggNOG" id="ENOG502SC7H">
    <property type="taxonomic scope" value="Eukaryota"/>
</dbReference>
<dbReference type="Pfam" id="PF25820">
    <property type="entry name" value="DUF7949"/>
    <property type="match status" value="1"/>
</dbReference>
<protein>
    <recommendedName>
        <fullName evidence="3 4">EGF-like domain-containing protein</fullName>
    </recommendedName>
</protein>
<evidence type="ECO:0000313" key="6">
    <source>
        <dbReference type="Proteomes" id="UP000001064"/>
    </source>
</evidence>